<dbReference type="Proteomes" id="UP001516464">
    <property type="component" value="Unassembled WGS sequence"/>
</dbReference>
<proteinExistence type="predicted"/>
<keyword evidence="1" id="KW-1133">Transmembrane helix</keyword>
<dbReference type="EMBL" id="SBIQ01000069">
    <property type="protein sequence ID" value="KAF7683605.1"/>
    <property type="molecule type" value="Genomic_DNA"/>
</dbReference>
<dbReference type="Gene3D" id="1.20.120.1630">
    <property type="match status" value="1"/>
</dbReference>
<feature type="transmembrane region" description="Helical" evidence="1">
    <location>
        <begin position="137"/>
        <end position="160"/>
    </location>
</feature>
<feature type="transmembrane region" description="Helical" evidence="1">
    <location>
        <begin position="23"/>
        <end position="41"/>
    </location>
</feature>
<gene>
    <name evidence="2" type="primary">mam4</name>
    <name evidence="2" type="ORF">TCON_1185</name>
</gene>
<organism evidence="2 3">
    <name type="scientific">Astathelohania contejeani</name>
    <dbReference type="NCBI Taxonomy" id="164912"/>
    <lineage>
        <taxon>Eukaryota</taxon>
        <taxon>Fungi</taxon>
        <taxon>Fungi incertae sedis</taxon>
        <taxon>Microsporidia</taxon>
        <taxon>Astathelohaniidae</taxon>
        <taxon>Astathelohania</taxon>
    </lineage>
</organism>
<reference evidence="2 3" key="1">
    <citation type="submission" date="2019-01" db="EMBL/GenBank/DDBJ databases">
        <title>Genomes sequencing and comparative genomics of infectious freshwater microsporidia, Cucumispora dikerogammari and Thelohania contejeani.</title>
        <authorList>
            <person name="Cormier A."/>
            <person name="Giraud I."/>
            <person name="Wattier R."/>
            <person name="Teixeira M."/>
            <person name="Grandjean F."/>
            <person name="Rigaud T."/>
            <person name="Cordaux R."/>
        </authorList>
    </citation>
    <scope>NUCLEOTIDE SEQUENCE [LARGE SCALE GENOMIC DNA]</scope>
    <source>
        <strain evidence="2">T1</strain>
        <tissue evidence="2">Spores</tissue>
    </source>
</reference>
<evidence type="ECO:0000313" key="3">
    <source>
        <dbReference type="Proteomes" id="UP001516464"/>
    </source>
</evidence>
<keyword evidence="3" id="KW-1185">Reference proteome</keyword>
<evidence type="ECO:0000313" key="2">
    <source>
        <dbReference type="EMBL" id="KAF7683605.1"/>
    </source>
</evidence>
<sequence>MKKEFLYFTLGSLFTLCLSTNSALMHFVSIFSLYLFCFILFRKKQKGMQNINMDIFHLKLLTIHEILTGVFIIIMEYFIQKWVPFFRWAFIRRAGAVMLVSGLLLSIASMCTFDLIGVSKRGPFAYMRLPLVLGFDMLVFGSLIYIGDYITITIFGYFHFSTLNPRINNMEAIRAKASEEYKKYIEEVPSGIPFIK</sequence>
<accession>A0ABQ7HZJ2</accession>
<name>A0ABQ7HZJ2_9MICR</name>
<feature type="transmembrane region" description="Helical" evidence="1">
    <location>
        <begin position="61"/>
        <end position="79"/>
    </location>
</feature>
<feature type="transmembrane region" description="Helical" evidence="1">
    <location>
        <begin position="91"/>
        <end position="116"/>
    </location>
</feature>
<keyword evidence="1" id="KW-0472">Membrane</keyword>
<keyword evidence="1" id="KW-0812">Transmembrane</keyword>
<evidence type="ECO:0000256" key="1">
    <source>
        <dbReference type="SAM" id="Phobius"/>
    </source>
</evidence>
<protein>
    <submittedName>
        <fullName evidence="2">Protein-S-isoprenylcysteine O-methyltransferase</fullName>
    </submittedName>
</protein>
<comment type="caution">
    <text evidence="2">The sequence shown here is derived from an EMBL/GenBank/DDBJ whole genome shotgun (WGS) entry which is preliminary data.</text>
</comment>